<sequence>MLNLTFCGPDGAPESHFYCYNNSLHLNKVFSTCYTIVIPMVNPLIYSLRNKEVQEVIKRFLPTPSSGASSNPEDGGLHKAAKQGICRLQTFIQLDLCKQREKVEGDHSSSSTSILNYFQASQSILRSSQSLISILKSVLYAPVYSAIVNSSLMIAAAKAALDLHTFNKFLLWVNITCADLSSDPYSQDLFLGTGDEPDAESWVSASVSAALRPSVSRQNWHFWTIQNLVDLNHTGLKPRNQSSWQGTRLQEGENNTEESGGKESGERGREMGVRLMGIRDGQKGGQDHRIGGCRW</sequence>
<proteinExistence type="inferred from homology"/>
<feature type="region of interest" description="Disordered" evidence="10">
    <location>
        <begin position="239"/>
        <end position="269"/>
    </location>
</feature>
<keyword evidence="6" id="KW-0297">G-protein coupled receptor</keyword>
<name>A0AAN7MEP1_MYCAM</name>
<dbReference type="Proteomes" id="UP001333110">
    <property type="component" value="Unassembled WGS sequence"/>
</dbReference>
<evidence type="ECO:0000256" key="5">
    <source>
        <dbReference type="ARBA" id="ARBA00022989"/>
    </source>
</evidence>
<evidence type="ECO:0000256" key="10">
    <source>
        <dbReference type="SAM" id="MobiDB-lite"/>
    </source>
</evidence>
<dbReference type="EMBL" id="JAUNZN010000024">
    <property type="protein sequence ID" value="KAK4808513.1"/>
    <property type="molecule type" value="Genomic_DNA"/>
</dbReference>
<comment type="caution">
    <text evidence="11">The sequence shown here is derived from an EMBL/GenBank/DDBJ whole genome shotgun (WGS) entry which is preliminary data.</text>
</comment>
<organism evidence="11 12">
    <name type="scientific">Mycteria americana</name>
    <name type="common">Wood stork</name>
    <dbReference type="NCBI Taxonomy" id="33587"/>
    <lineage>
        <taxon>Eukaryota</taxon>
        <taxon>Metazoa</taxon>
        <taxon>Chordata</taxon>
        <taxon>Craniata</taxon>
        <taxon>Vertebrata</taxon>
        <taxon>Euteleostomi</taxon>
        <taxon>Archelosauria</taxon>
        <taxon>Archosauria</taxon>
        <taxon>Dinosauria</taxon>
        <taxon>Saurischia</taxon>
        <taxon>Theropoda</taxon>
        <taxon>Coelurosauria</taxon>
        <taxon>Aves</taxon>
        <taxon>Neognathae</taxon>
        <taxon>Neoaves</taxon>
        <taxon>Aequornithes</taxon>
        <taxon>Ciconiiformes</taxon>
        <taxon>Ciconiidae</taxon>
        <taxon>Mycteria</taxon>
    </lineage>
</organism>
<keyword evidence="8" id="KW-0675">Receptor</keyword>
<evidence type="ECO:0000313" key="12">
    <source>
        <dbReference type="Proteomes" id="UP001333110"/>
    </source>
</evidence>
<dbReference type="FunFam" id="1.10.1220.70:FF:000001">
    <property type="entry name" value="Olfactory receptor"/>
    <property type="match status" value="1"/>
</dbReference>
<keyword evidence="5" id="KW-1133">Transmembrane helix</keyword>
<evidence type="ECO:0000256" key="4">
    <source>
        <dbReference type="ARBA" id="ARBA00022692"/>
    </source>
</evidence>
<feature type="compositionally biased region" description="Basic and acidic residues" evidence="10">
    <location>
        <begin position="259"/>
        <end position="269"/>
    </location>
</feature>
<dbReference type="Gene3D" id="1.10.1220.70">
    <property type="match status" value="1"/>
</dbReference>
<evidence type="ECO:0000256" key="7">
    <source>
        <dbReference type="ARBA" id="ARBA00023136"/>
    </source>
</evidence>
<reference evidence="11 12" key="1">
    <citation type="journal article" date="2023" name="J. Hered.">
        <title>Chromosome-level genome of the wood stork (Mycteria americana) provides insight into avian chromosome evolution.</title>
        <authorList>
            <person name="Flamio R. Jr."/>
            <person name="Ramstad K.M."/>
        </authorList>
    </citation>
    <scope>NUCLEOTIDE SEQUENCE [LARGE SCALE GENOMIC DNA]</scope>
    <source>
        <strain evidence="11">JAX WOST 10</strain>
    </source>
</reference>
<evidence type="ECO:0000256" key="8">
    <source>
        <dbReference type="ARBA" id="ARBA00023170"/>
    </source>
</evidence>
<comment type="subcellular location">
    <subcellularLocation>
        <location evidence="1">Cell membrane</location>
        <topology evidence="1">Multi-pass membrane protein</topology>
    </subcellularLocation>
</comment>
<accession>A0AAN7MEP1</accession>
<dbReference type="GO" id="GO:0005886">
    <property type="term" value="C:plasma membrane"/>
    <property type="evidence" value="ECO:0007669"/>
    <property type="project" value="UniProtKB-SubCell"/>
</dbReference>
<comment type="similarity">
    <text evidence="2">Belongs to the G-protein coupled receptor 1 family.</text>
</comment>
<dbReference type="SUPFAM" id="SSF81321">
    <property type="entry name" value="Family A G protein-coupled receptor-like"/>
    <property type="match status" value="1"/>
</dbReference>
<dbReference type="AlphaFoldDB" id="A0AAN7MEP1"/>
<feature type="compositionally biased region" description="Polar residues" evidence="10">
    <location>
        <begin position="239"/>
        <end position="248"/>
    </location>
</feature>
<protein>
    <submittedName>
        <fullName evidence="11">Uncharacterized protein</fullName>
    </submittedName>
</protein>
<dbReference type="GO" id="GO:0004930">
    <property type="term" value="F:G protein-coupled receptor activity"/>
    <property type="evidence" value="ECO:0007669"/>
    <property type="project" value="UniProtKB-KW"/>
</dbReference>
<keyword evidence="12" id="KW-1185">Reference proteome</keyword>
<evidence type="ECO:0000256" key="2">
    <source>
        <dbReference type="ARBA" id="ARBA00010663"/>
    </source>
</evidence>
<evidence type="ECO:0000256" key="9">
    <source>
        <dbReference type="ARBA" id="ARBA00023224"/>
    </source>
</evidence>
<keyword evidence="4" id="KW-0812">Transmembrane</keyword>
<evidence type="ECO:0000256" key="1">
    <source>
        <dbReference type="ARBA" id="ARBA00004651"/>
    </source>
</evidence>
<evidence type="ECO:0000256" key="3">
    <source>
        <dbReference type="ARBA" id="ARBA00022475"/>
    </source>
</evidence>
<gene>
    <name evidence="11" type="ORF">QYF61_005830</name>
</gene>
<keyword evidence="9" id="KW-0807">Transducer</keyword>
<evidence type="ECO:0000256" key="6">
    <source>
        <dbReference type="ARBA" id="ARBA00023040"/>
    </source>
</evidence>
<evidence type="ECO:0000313" key="11">
    <source>
        <dbReference type="EMBL" id="KAK4808513.1"/>
    </source>
</evidence>
<keyword evidence="7" id="KW-0472">Membrane</keyword>
<keyword evidence="3" id="KW-1003">Cell membrane</keyword>